<sequence length="100" mass="11859">MMDERVCTMLVVFPPFLVYHQVQENELTTYLLIDWLTKTDKIMPERCLALRHRLHFPFFFLYHESEKDHWADEAISSLIGINSGIPLARTKDPLSSFQFQ</sequence>
<reference evidence="1" key="2">
    <citation type="submission" date="2022-06" db="UniProtKB">
        <authorList>
            <consortium name="EnsemblMetazoa"/>
        </authorList>
    </citation>
    <scope>IDENTIFICATION</scope>
    <source>
        <strain evidence="1">PS312</strain>
    </source>
</reference>
<gene>
    <name evidence="1" type="primary">WBGene00283031</name>
</gene>
<dbReference type="EnsemblMetazoa" id="PPA44662.1">
    <property type="protein sequence ID" value="PPA44662.1"/>
    <property type="gene ID" value="WBGene00283031"/>
</dbReference>
<proteinExistence type="predicted"/>
<evidence type="ECO:0000313" key="1">
    <source>
        <dbReference type="EnsemblMetazoa" id="PPA44662.1"/>
    </source>
</evidence>
<name>A0A2A6CS67_PRIPA</name>
<reference evidence="2" key="1">
    <citation type="journal article" date="2008" name="Nat. Genet.">
        <title>The Pristionchus pacificus genome provides a unique perspective on nematode lifestyle and parasitism.</title>
        <authorList>
            <person name="Dieterich C."/>
            <person name="Clifton S.W."/>
            <person name="Schuster L.N."/>
            <person name="Chinwalla A."/>
            <person name="Delehaunty K."/>
            <person name="Dinkelacker I."/>
            <person name="Fulton L."/>
            <person name="Fulton R."/>
            <person name="Godfrey J."/>
            <person name="Minx P."/>
            <person name="Mitreva M."/>
            <person name="Roeseler W."/>
            <person name="Tian H."/>
            <person name="Witte H."/>
            <person name="Yang S.P."/>
            <person name="Wilson R.K."/>
            <person name="Sommer R.J."/>
        </authorList>
    </citation>
    <scope>NUCLEOTIDE SEQUENCE [LARGE SCALE GENOMIC DNA]</scope>
    <source>
        <strain evidence="2">PS312</strain>
    </source>
</reference>
<protein>
    <submittedName>
        <fullName evidence="1">Uncharacterized protein</fullName>
    </submittedName>
</protein>
<evidence type="ECO:0000313" key="2">
    <source>
        <dbReference type="Proteomes" id="UP000005239"/>
    </source>
</evidence>
<keyword evidence="2" id="KW-1185">Reference proteome</keyword>
<accession>A0A8R1UZH7</accession>
<dbReference type="Proteomes" id="UP000005239">
    <property type="component" value="Unassembled WGS sequence"/>
</dbReference>
<organism evidence="1 2">
    <name type="scientific">Pristionchus pacificus</name>
    <name type="common">Parasitic nematode worm</name>
    <dbReference type="NCBI Taxonomy" id="54126"/>
    <lineage>
        <taxon>Eukaryota</taxon>
        <taxon>Metazoa</taxon>
        <taxon>Ecdysozoa</taxon>
        <taxon>Nematoda</taxon>
        <taxon>Chromadorea</taxon>
        <taxon>Rhabditida</taxon>
        <taxon>Rhabditina</taxon>
        <taxon>Diplogasteromorpha</taxon>
        <taxon>Diplogasteroidea</taxon>
        <taxon>Neodiplogasteridae</taxon>
        <taxon>Pristionchus</taxon>
    </lineage>
</organism>
<accession>A0A2A6CS67</accession>
<dbReference type="AlphaFoldDB" id="A0A2A6CS67"/>